<accession>G4QJY5</accession>
<dbReference type="PIRSF" id="PIRSF028513">
    <property type="entry name" value="LptC"/>
    <property type="match status" value="1"/>
</dbReference>
<evidence type="ECO:0000256" key="2">
    <source>
        <dbReference type="ARBA" id="ARBA00022519"/>
    </source>
</evidence>
<dbReference type="GO" id="GO:0017089">
    <property type="term" value="F:glycolipid transfer activity"/>
    <property type="evidence" value="ECO:0007669"/>
    <property type="project" value="TreeGrafter"/>
</dbReference>
<keyword evidence="1 6" id="KW-1003">Cell membrane</keyword>
<dbReference type="HAMAP" id="MF_01915">
    <property type="entry name" value="LPS_assembly_LptC"/>
    <property type="match status" value="1"/>
</dbReference>
<evidence type="ECO:0000256" key="6">
    <source>
        <dbReference type="HAMAP-Rule" id="MF_01915"/>
    </source>
</evidence>
<dbReference type="HOGENOM" id="CLU_105814_0_0_6"/>
<proteinExistence type="inferred from homology"/>
<dbReference type="Pfam" id="PF06835">
    <property type="entry name" value="LptC"/>
    <property type="match status" value="1"/>
</dbReference>
<dbReference type="GO" id="GO:0015221">
    <property type="term" value="F:lipopolysaccharide transmembrane transporter activity"/>
    <property type="evidence" value="ECO:0007669"/>
    <property type="project" value="InterPro"/>
</dbReference>
<keyword evidence="9" id="KW-1185">Reference proteome</keyword>
<dbReference type="GO" id="GO:0005886">
    <property type="term" value="C:plasma membrane"/>
    <property type="evidence" value="ECO:0007669"/>
    <property type="project" value="UniProtKB-SubCell"/>
</dbReference>
<dbReference type="PANTHER" id="PTHR37481">
    <property type="entry name" value="LIPOPOLYSACCHARIDE EXPORT SYSTEM PROTEIN LPTC"/>
    <property type="match status" value="1"/>
</dbReference>
<evidence type="ECO:0000256" key="7">
    <source>
        <dbReference type="PIRNR" id="PIRNR028513"/>
    </source>
</evidence>
<comment type="function">
    <text evidence="7">Required for the translocation of lipopolysaccharide (LPS) from the inner membrane to the outer membrane.</text>
</comment>
<dbReference type="InterPro" id="IPR026265">
    <property type="entry name" value="LptC"/>
</dbReference>
<gene>
    <name evidence="6" type="primary">lptC</name>
    <name evidence="8" type="ordered locus">GNIT_0889</name>
</gene>
<comment type="subunit">
    <text evidence="6">Component of the lipopolysaccharide transport and assembly complex. Interacts with LptA and the LptBFG transporter complex.</text>
</comment>
<dbReference type="OrthoDB" id="6193381at2"/>
<evidence type="ECO:0000313" key="8">
    <source>
        <dbReference type="EMBL" id="AEP29027.1"/>
    </source>
</evidence>
<dbReference type="NCBIfam" id="TIGR04409">
    <property type="entry name" value="LptC_YrbK"/>
    <property type="match status" value="1"/>
</dbReference>
<reference evidence="8 9" key="1">
    <citation type="journal article" date="2011" name="J. Bacteriol.">
        <title>Complete genome sequence of seawater bacterium Glaciecola nitratireducens FR1064T.</title>
        <authorList>
            <person name="Bian F."/>
            <person name="Qin Q.L."/>
            <person name="Xie B.B."/>
            <person name="Shu Y.L."/>
            <person name="Zhang X.Y."/>
            <person name="Yu Y."/>
            <person name="Chen B."/>
            <person name="Chen X.L."/>
            <person name="Zhou B.C."/>
            <person name="Zhang Y.Z."/>
        </authorList>
    </citation>
    <scope>NUCLEOTIDE SEQUENCE [LARGE SCALE GENOMIC DNA]</scope>
    <source>
        <strain evidence="9">JCM 12485 / KCTC 12276 / FR1064</strain>
    </source>
</reference>
<dbReference type="EMBL" id="CP003060">
    <property type="protein sequence ID" value="AEP29027.1"/>
    <property type="molecule type" value="Genomic_DNA"/>
</dbReference>
<evidence type="ECO:0000256" key="3">
    <source>
        <dbReference type="ARBA" id="ARBA00022692"/>
    </source>
</evidence>
<evidence type="ECO:0000256" key="5">
    <source>
        <dbReference type="ARBA" id="ARBA00023136"/>
    </source>
</evidence>
<dbReference type="KEGG" id="gni:GNIT_0889"/>
<dbReference type="GO" id="GO:0043165">
    <property type="term" value="P:Gram-negative-bacterium-type cell outer membrane assembly"/>
    <property type="evidence" value="ECO:0007669"/>
    <property type="project" value="UniProtKB-UniRule"/>
</dbReference>
<comment type="similarity">
    <text evidence="6 7">Belongs to the LptC family.</text>
</comment>
<dbReference type="Gene3D" id="2.60.450.10">
    <property type="entry name" value="Lipopolysaccharide (LPS) transport protein A like domain"/>
    <property type="match status" value="1"/>
</dbReference>
<evidence type="ECO:0000313" key="9">
    <source>
        <dbReference type="Proteomes" id="UP000009282"/>
    </source>
</evidence>
<dbReference type="InterPro" id="IPR052363">
    <property type="entry name" value="LPS_export_LptC"/>
</dbReference>
<name>G4QJY5_GLANF</name>
<dbReference type="PANTHER" id="PTHR37481:SF1">
    <property type="entry name" value="LIPOPOLYSACCHARIDE EXPORT SYSTEM PROTEIN LPTC"/>
    <property type="match status" value="1"/>
</dbReference>
<dbReference type="RefSeq" id="WP_014107902.1">
    <property type="nucleotide sequence ID" value="NC_016041.1"/>
</dbReference>
<keyword evidence="3 6" id="KW-0812">Transmembrane</keyword>
<keyword evidence="4 6" id="KW-1133">Transmembrane helix</keyword>
<keyword evidence="5 6" id="KW-0472">Membrane</keyword>
<dbReference type="Proteomes" id="UP000009282">
    <property type="component" value="Chromosome"/>
</dbReference>
<keyword evidence="2 6" id="KW-0997">Cell inner membrane</keyword>
<protein>
    <recommendedName>
        <fullName evidence="6 7">Lipopolysaccharide export system protein LptC</fullName>
    </recommendedName>
</protein>
<comment type="function">
    <text evidence="6">Involved in the assembly of lipopolysaccharide (LPS). Required for the translocation of LPS from the inner membrane to the outer membrane. Facilitates the transfer of LPS from the inner membrane to the periplasmic protein LptA. Could be a docking site for LptA.</text>
</comment>
<evidence type="ECO:0000256" key="4">
    <source>
        <dbReference type="ARBA" id="ARBA00022989"/>
    </source>
</evidence>
<organism evidence="8 9">
    <name type="scientific">Glaciecola nitratireducens (strain JCM 12485 / KCTC 12276 / FR1064)</name>
    <dbReference type="NCBI Taxonomy" id="1085623"/>
    <lineage>
        <taxon>Bacteria</taxon>
        <taxon>Pseudomonadati</taxon>
        <taxon>Pseudomonadota</taxon>
        <taxon>Gammaproteobacteria</taxon>
        <taxon>Alteromonadales</taxon>
        <taxon>Alteromonadaceae</taxon>
        <taxon>Brumicola</taxon>
    </lineage>
</organism>
<dbReference type="GO" id="GO:0030288">
    <property type="term" value="C:outer membrane-bounded periplasmic space"/>
    <property type="evidence" value="ECO:0007669"/>
    <property type="project" value="TreeGrafter"/>
</dbReference>
<dbReference type="eggNOG" id="COG3117">
    <property type="taxonomic scope" value="Bacteria"/>
</dbReference>
<dbReference type="InterPro" id="IPR010664">
    <property type="entry name" value="LipoPS_assembly_LptC-rel"/>
</dbReference>
<evidence type="ECO:0000256" key="1">
    <source>
        <dbReference type="ARBA" id="ARBA00022475"/>
    </source>
</evidence>
<sequence>MNRLAVSIILIFGIAFALYLPTWLEDDKEVVLSDKDAALMPNYEAKNLRSKLFDKNGNLTHQVSAETMEHYEMLGFVNFTNPEYTIYLQSDGSSWQLNADEGTFYDNNRIELVNGVQIRNLQPEDYIQTISTNFIEIDLLTKTITSDEPLVISGANVIINGRGFEANLETQKYELKNHVQTEYLPVR</sequence>
<dbReference type="AlphaFoldDB" id="G4QJY5"/>
<comment type="subcellular location">
    <subcellularLocation>
        <location evidence="6">Cell inner membrane</location>
        <topology evidence="6">Single-pass membrane protein</topology>
    </subcellularLocation>
</comment>
<dbReference type="STRING" id="1085623.GNIT_0889"/>